<sequence length="100" mass="10888">MLTKDVSDELKAIFASLDAQGKEPSVALVKHRLSTSVPMPALINAIRSWKSQAKVPKVEVAQPEPEIQSSEQRIAALETQVAELINRLEALETQLAGKAQ</sequence>
<protein>
    <recommendedName>
        <fullName evidence="4">KfrA N-terminal DNA-binding domain-containing protein</fullName>
    </recommendedName>
</protein>
<gene>
    <name evidence="2" type="ORF">R8Z52_14770</name>
</gene>
<evidence type="ECO:0008006" key="4">
    <source>
        <dbReference type="Google" id="ProtNLM"/>
    </source>
</evidence>
<accession>A0ABZ0QA82</accession>
<name>A0ABZ0QA82_9VIBR</name>
<proteinExistence type="predicted"/>
<reference evidence="2 3" key="1">
    <citation type="submission" date="2023-11" db="EMBL/GenBank/DDBJ databases">
        <title>Plant-associative lifestyle of Vibrio porteresiae and its evolutionary dynamics.</title>
        <authorList>
            <person name="Rameshkumar N."/>
            <person name="Kirti K."/>
        </authorList>
    </citation>
    <scope>NUCLEOTIDE SEQUENCE [LARGE SCALE GENOMIC DNA]</scope>
    <source>
        <strain evidence="2 3">MSSRF30</strain>
    </source>
</reference>
<organism evidence="2 3">
    <name type="scientific">Vibrio porteresiae DSM 19223</name>
    <dbReference type="NCBI Taxonomy" id="1123496"/>
    <lineage>
        <taxon>Bacteria</taxon>
        <taxon>Pseudomonadati</taxon>
        <taxon>Pseudomonadota</taxon>
        <taxon>Gammaproteobacteria</taxon>
        <taxon>Vibrionales</taxon>
        <taxon>Vibrionaceae</taxon>
        <taxon>Vibrio</taxon>
    </lineage>
</organism>
<dbReference type="EMBL" id="CP138203">
    <property type="protein sequence ID" value="WPC73362.1"/>
    <property type="molecule type" value="Genomic_DNA"/>
</dbReference>
<evidence type="ECO:0000313" key="2">
    <source>
        <dbReference type="EMBL" id="WPC73362.1"/>
    </source>
</evidence>
<evidence type="ECO:0000313" key="3">
    <source>
        <dbReference type="Proteomes" id="UP001304071"/>
    </source>
</evidence>
<dbReference type="Proteomes" id="UP001304071">
    <property type="component" value="Chromosome 1"/>
</dbReference>
<dbReference type="RefSeq" id="WP_261893202.1">
    <property type="nucleotide sequence ID" value="NZ_AP024895.1"/>
</dbReference>
<feature type="coiled-coil region" evidence="1">
    <location>
        <begin position="67"/>
        <end position="94"/>
    </location>
</feature>
<keyword evidence="3" id="KW-1185">Reference proteome</keyword>
<keyword evidence="1" id="KW-0175">Coiled coil</keyword>
<evidence type="ECO:0000256" key="1">
    <source>
        <dbReference type="SAM" id="Coils"/>
    </source>
</evidence>